<dbReference type="Proteomes" id="UP001161406">
    <property type="component" value="Unassembled WGS sequence"/>
</dbReference>
<comment type="pathway">
    <text evidence="1">Cofactor biosynthesis; thiamine diphosphate biosynthesis.</text>
</comment>
<dbReference type="PANTHER" id="PTHR20857">
    <property type="entry name" value="THIAMINE-PHOSPHATE PYROPHOSPHORYLASE"/>
    <property type="match status" value="1"/>
</dbReference>
<dbReference type="PANTHER" id="PTHR20857:SF23">
    <property type="entry name" value="THIAMINE BIOSYNTHETIC BIFUNCTIONAL ENZYME"/>
    <property type="match status" value="1"/>
</dbReference>
<comment type="caution">
    <text evidence="4">The sequence shown here is derived from an EMBL/GenBank/DDBJ whole genome shotgun (WGS) entry which is preliminary data.</text>
</comment>
<evidence type="ECO:0000313" key="5">
    <source>
        <dbReference type="Proteomes" id="UP001161406"/>
    </source>
</evidence>
<evidence type="ECO:0000313" key="4">
    <source>
        <dbReference type="EMBL" id="GLQ11792.1"/>
    </source>
</evidence>
<organism evidence="4 5">
    <name type="scientific">Devosia yakushimensis</name>
    <dbReference type="NCBI Taxonomy" id="470028"/>
    <lineage>
        <taxon>Bacteria</taxon>
        <taxon>Pseudomonadati</taxon>
        <taxon>Pseudomonadota</taxon>
        <taxon>Alphaproteobacteria</taxon>
        <taxon>Hyphomicrobiales</taxon>
        <taxon>Devosiaceae</taxon>
        <taxon>Devosia</taxon>
    </lineage>
</organism>
<proteinExistence type="predicted"/>
<reference evidence="4" key="1">
    <citation type="journal article" date="2014" name="Int. J. Syst. Evol. Microbiol.">
        <title>Complete genome of a new Firmicutes species belonging to the dominant human colonic microbiota ('Ruminococcus bicirculans') reveals two chromosomes and a selective capacity to utilize plant glucans.</title>
        <authorList>
            <consortium name="NISC Comparative Sequencing Program"/>
            <person name="Wegmann U."/>
            <person name="Louis P."/>
            <person name="Goesmann A."/>
            <person name="Henrissat B."/>
            <person name="Duncan S.H."/>
            <person name="Flint H.J."/>
        </authorList>
    </citation>
    <scope>NUCLEOTIDE SEQUENCE</scope>
    <source>
        <strain evidence="4">NBRC 103855</strain>
    </source>
</reference>
<dbReference type="Pfam" id="PF02581">
    <property type="entry name" value="TMP-TENI"/>
    <property type="match status" value="1"/>
</dbReference>
<dbReference type="InterPro" id="IPR036206">
    <property type="entry name" value="ThiamineP_synth_sf"/>
</dbReference>
<dbReference type="InterPro" id="IPR013785">
    <property type="entry name" value="Aldolase_TIM"/>
</dbReference>
<gene>
    <name evidence="4" type="ORF">GCM10007913_37240</name>
</gene>
<dbReference type="CDD" id="cd00564">
    <property type="entry name" value="TMP_TenI"/>
    <property type="match status" value="1"/>
</dbReference>
<evidence type="ECO:0000256" key="2">
    <source>
        <dbReference type="ARBA" id="ARBA00022977"/>
    </source>
</evidence>
<dbReference type="SUPFAM" id="SSF51391">
    <property type="entry name" value="Thiamin phosphate synthase"/>
    <property type="match status" value="1"/>
</dbReference>
<dbReference type="InterPro" id="IPR022998">
    <property type="entry name" value="ThiamineP_synth_TenI"/>
</dbReference>
<evidence type="ECO:0000256" key="1">
    <source>
        <dbReference type="ARBA" id="ARBA00004948"/>
    </source>
</evidence>
<feature type="domain" description="Thiamine phosphate synthase/TenI" evidence="3">
    <location>
        <begin position="5"/>
        <end position="153"/>
    </location>
</feature>
<dbReference type="EMBL" id="BSNG01000003">
    <property type="protein sequence ID" value="GLQ11792.1"/>
    <property type="molecule type" value="Genomic_DNA"/>
</dbReference>
<dbReference type="Gene3D" id="3.20.20.70">
    <property type="entry name" value="Aldolase class I"/>
    <property type="match status" value="1"/>
</dbReference>
<accession>A0ABQ5UI93</accession>
<keyword evidence="5" id="KW-1185">Reference proteome</keyword>
<evidence type="ECO:0000259" key="3">
    <source>
        <dbReference type="Pfam" id="PF02581"/>
    </source>
</evidence>
<sequence>MAPQLYLITPAAADPESFPALLMATLSAAEVAALLVRRGGQDDAAYAALAQKIVNIGQGAGCAVLVENDVALAKKIGADGVHVTTGSKDVQAAITALKPAAIVGAGDLHSRHDAMTMGELGVDYVFFGPLDGPASAAAADLAQWWAETFEIPATFSDPAATSGEHHGAEFLALSTSIWSAPSPAAALAAIAASFEETA</sequence>
<reference evidence="4" key="2">
    <citation type="submission" date="2023-01" db="EMBL/GenBank/DDBJ databases">
        <title>Draft genome sequence of Devosia yakushimensis strain NBRC 103855.</title>
        <authorList>
            <person name="Sun Q."/>
            <person name="Mori K."/>
        </authorList>
    </citation>
    <scope>NUCLEOTIDE SEQUENCE</scope>
    <source>
        <strain evidence="4">NBRC 103855</strain>
    </source>
</reference>
<dbReference type="RefSeq" id="WP_284393434.1">
    <property type="nucleotide sequence ID" value="NZ_BSNG01000003.1"/>
</dbReference>
<protein>
    <recommendedName>
        <fullName evidence="3">Thiamine phosphate synthase/TenI domain-containing protein</fullName>
    </recommendedName>
</protein>
<name>A0ABQ5UI93_9HYPH</name>
<keyword evidence="2" id="KW-0784">Thiamine biosynthesis</keyword>